<dbReference type="Gene3D" id="3.30.1130.10">
    <property type="match status" value="1"/>
</dbReference>
<comment type="caution">
    <text evidence="7">The sequence shown here is derived from an EMBL/GenBank/DDBJ whole genome shotgun (WGS) entry which is preliminary data.</text>
</comment>
<dbReference type="InterPro" id="IPR043133">
    <property type="entry name" value="GTP-CH-I_C/QueF"/>
</dbReference>
<dbReference type="HAMAP" id="MF_00223">
    <property type="entry name" value="FolE"/>
    <property type="match status" value="1"/>
</dbReference>
<dbReference type="EC" id="3.5.4.16" evidence="5"/>
<keyword evidence="3 5" id="KW-0554">One-carbon metabolism</keyword>
<keyword evidence="5" id="KW-0547">Nucleotide-binding</keyword>
<dbReference type="RefSeq" id="WP_308711970.1">
    <property type="nucleotide sequence ID" value="NZ_JAVHUY010000007.1"/>
</dbReference>
<reference evidence="7 8" key="1">
    <citation type="submission" date="2023-08" db="EMBL/GenBank/DDBJ databases">
        <title>Phytohabitans sansha sp. nov., isolated from marine sediment.</title>
        <authorList>
            <person name="Zhao Y."/>
            <person name="Yi K."/>
        </authorList>
    </citation>
    <scope>NUCLEOTIDE SEQUENCE [LARGE SCALE GENOMIC DNA]</scope>
    <source>
        <strain evidence="7 8">ZYX-F-186</strain>
    </source>
</reference>
<dbReference type="SUPFAM" id="SSF55620">
    <property type="entry name" value="Tetrahydrobiopterin biosynthesis enzymes-like"/>
    <property type="match status" value="1"/>
</dbReference>
<proteinExistence type="inferred from homology"/>
<evidence type="ECO:0000259" key="6">
    <source>
        <dbReference type="Pfam" id="PF01227"/>
    </source>
</evidence>
<dbReference type="NCBIfam" id="NF006826">
    <property type="entry name" value="PRK09347.1-3"/>
    <property type="match status" value="1"/>
</dbReference>
<comment type="pathway">
    <text evidence="2 5">Cofactor biosynthesis; 7,8-dihydroneopterin triphosphate biosynthesis; 7,8-dihydroneopterin triphosphate from GTP: step 1/1.</text>
</comment>
<dbReference type="InterPro" id="IPR020602">
    <property type="entry name" value="GTP_CycHdrlase_I_dom"/>
</dbReference>
<gene>
    <name evidence="5 7" type="primary">folE</name>
    <name evidence="7" type="ORF">RB614_09215</name>
</gene>
<feature type="domain" description="GTP cyclohydrolase I" evidence="6">
    <location>
        <begin position="29"/>
        <end position="199"/>
    </location>
</feature>
<name>A0ABU0ZCA9_9ACTN</name>
<dbReference type="GO" id="GO:0003934">
    <property type="term" value="F:GTP cyclohydrolase I activity"/>
    <property type="evidence" value="ECO:0007669"/>
    <property type="project" value="UniProtKB-EC"/>
</dbReference>
<evidence type="ECO:0000256" key="2">
    <source>
        <dbReference type="ARBA" id="ARBA00005080"/>
    </source>
</evidence>
<evidence type="ECO:0000256" key="4">
    <source>
        <dbReference type="ARBA" id="ARBA00022801"/>
    </source>
</evidence>
<dbReference type="EMBL" id="JAVHUY010000007">
    <property type="protein sequence ID" value="MDQ7904699.1"/>
    <property type="molecule type" value="Genomic_DNA"/>
</dbReference>
<keyword evidence="5" id="KW-0342">GTP-binding</keyword>
<evidence type="ECO:0000256" key="3">
    <source>
        <dbReference type="ARBA" id="ARBA00022563"/>
    </source>
</evidence>
<keyword evidence="8" id="KW-1185">Reference proteome</keyword>
<evidence type="ECO:0000313" key="8">
    <source>
        <dbReference type="Proteomes" id="UP001230908"/>
    </source>
</evidence>
<evidence type="ECO:0000313" key="7">
    <source>
        <dbReference type="EMBL" id="MDQ7904699.1"/>
    </source>
</evidence>
<protein>
    <recommendedName>
        <fullName evidence="5">GTP cyclohydrolase 1</fullName>
        <ecNumber evidence="5">3.5.4.16</ecNumber>
    </recommendedName>
    <alternativeName>
        <fullName evidence="5">GTP cyclohydrolase I</fullName>
        <shortName evidence="5">GTP-CH-I</shortName>
    </alternativeName>
</protein>
<dbReference type="PANTHER" id="PTHR11109">
    <property type="entry name" value="GTP CYCLOHYDROLASE I"/>
    <property type="match status" value="1"/>
</dbReference>
<dbReference type="Proteomes" id="UP001230908">
    <property type="component" value="Unassembled WGS sequence"/>
</dbReference>
<keyword evidence="4 5" id="KW-0378">Hydrolase</keyword>
<sequence>MSVQVGGVGPGAALGGIGDEGWCEGRAAAAAEALLVALGVSLEGEHRRGTPLRLVRALREMLTPPRFDPTCFDNAEGYDELVAVEAVPFFSLCEHHVLPFVGTATVAYVPGQRIVGLSKLAWVVQSFARGLQVQERMTAQIADWLMEQLEPRGVGVRLRAEHLCMSLRGARATGAITSTSACRGVIAQESVRREEWLRLLSHMPG</sequence>
<feature type="binding site" evidence="5">
    <location>
        <position position="93"/>
    </location>
    <ligand>
        <name>Zn(2+)</name>
        <dbReference type="ChEBI" id="CHEBI:29105"/>
    </ligand>
</feature>
<comment type="similarity">
    <text evidence="5">Belongs to the GTP cyclohydrolase I family.</text>
</comment>
<dbReference type="InterPro" id="IPR001474">
    <property type="entry name" value="GTP_CycHdrlase_I"/>
</dbReference>
<accession>A0ABU0ZCA9</accession>
<evidence type="ECO:0000256" key="5">
    <source>
        <dbReference type="HAMAP-Rule" id="MF_00223"/>
    </source>
</evidence>
<organism evidence="7 8">
    <name type="scientific">Phytohabitans maris</name>
    <dbReference type="NCBI Taxonomy" id="3071409"/>
    <lineage>
        <taxon>Bacteria</taxon>
        <taxon>Bacillati</taxon>
        <taxon>Actinomycetota</taxon>
        <taxon>Actinomycetes</taxon>
        <taxon>Micromonosporales</taxon>
        <taxon>Micromonosporaceae</taxon>
    </lineage>
</organism>
<keyword evidence="5" id="KW-0479">Metal-binding</keyword>
<dbReference type="PANTHER" id="PTHR11109:SF7">
    <property type="entry name" value="GTP CYCLOHYDROLASE 1"/>
    <property type="match status" value="1"/>
</dbReference>
<feature type="binding site" evidence="5">
    <location>
        <position position="164"/>
    </location>
    <ligand>
        <name>Zn(2+)</name>
        <dbReference type="ChEBI" id="CHEBI:29105"/>
    </ligand>
</feature>
<comment type="subunit">
    <text evidence="5">Homopolymer.</text>
</comment>
<evidence type="ECO:0000256" key="1">
    <source>
        <dbReference type="ARBA" id="ARBA00001052"/>
    </source>
</evidence>
<feature type="binding site" evidence="5">
    <location>
        <position position="96"/>
    </location>
    <ligand>
        <name>Zn(2+)</name>
        <dbReference type="ChEBI" id="CHEBI:29105"/>
    </ligand>
</feature>
<dbReference type="Pfam" id="PF01227">
    <property type="entry name" value="GTP_cyclohydroI"/>
    <property type="match status" value="1"/>
</dbReference>
<keyword evidence="5" id="KW-0862">Zinc</keyword>
<comment type="catalytic activity">
    <reaction evidence="1 5">
        <text>GTP + H2O = 7,8-dihydroneopterin 3'-triphosphate + formate + H(+)</text>
        <dbReference type="Rhea" id="RHEA:17473"/>
        <dbReference type="ChEBI" id="CHEBI:15377"/>
        <dbReference type="ChEBI" id="CHEBI:15378"/>
        <dbReference type="ChEBI" id="CHEBI:15740"/>
        <dbReference type="ChEBI" id="CHEBI:37565"/>
        <dbReference type="ChEBI" id="CHEBI:58462"/>
        <dbReference type="EC" id="3.5.4.16"/>
    </reaction>
</comment>